<feature type="active site" evidence="10">
    <location>
        <position position="50"/>
    </location>
</feature>
<dbReference type="GO" id="GO:0008113">
    <property type="term" value="F:peptide-methionine (S)-S-oxide reductase activity"/>
    <property type="evidence" value="ECO:0007669"/>
    <property type="project" value="UniProtKB-UniRule"/>
</dbReference>
<dbReference type="EMBL" id="FQXS01000017">
    <property type="protein sequence ID" value="SHH95104.1"/>
    <property type="molecule type" value="Genomic_DNA"/>
</dbReference>
<evidence type="ECO:0000256" key="10">
    <source>
        <dbReference type="HAMAP-Rule" id="MF_01401"/>
    </source>
</evidence>
<gene>
    <name evidence="9" type="primary">msrB</name>
    <name evidence="10" type="synonym">msrA</name>
    <name evidence="12" type="ORF">SAMN02745124_02784</name>
</gene>
<dbReference type="SUPFAM" id="SSF51316">
    <property type="entry name" value="Mss4-like"/>
    <property type="match status" value="1"/>
</dbReference>
<dbReference type="HAMAP" id="MF_01400">
    <property type="entry name" value="MsrB"/>
    <property type="match status" value="1"/>
</dbReference>
<comment type="similarity">
    <text evidence="10">Belongs to the MsrA Met sulfoxide reductase family.</text>
</comment>
<evidence type="ECO:0000256" key="9">
    <source>
        <dbReference type="HAMAP-Rule" id="MF_01400"/>
    </source>
</evidence>
<evidence type="ECO:0000256" key="1">
    <source>
        <dbReference type="ARBA" id="ARBA00008076"/>
    </source>
</evidence>
<evidence type="ECO:0000256" key="4">
    <source>
        <dbReference type="ARBA" id="ARBA00023268"/>
    </source>
</evidence>
<dbReference type="GO" id="GO:0033744">
    <property type="term" value="F:L-methionine:thioredoxin-disulfide S-oxidoreductase activity"/>
    <property type="evidence" value="ECO:0007669"/>
    <property type="project" value="RHEA"/>
</dbReference>
<evidence type="ECO:0000256" key="2">
    <source>
        <dbReference type="ARBA" id="ARBA00011017"/>
    </source>
</evidence>
<dbReference type="InterPro" id="IPR002569">
    <property type="entry name" value="Met_Sox_Rdtase_MsrA_dom"/>
</dbReference>
<dbReference type="FunFam" id="2.170.150.20:FF:000003">
    <property type="entry name" value="Peptide methionine sulfoxide reductase MsrB"/>
    <property type="match status" value="1"/>
</dbReference>
<dbReference type="Pfam" id="PF01641">
    <property type="entry name" value="SelR"/>
    <property type="match status" value="1"/>
</dbReference>
<dbReference type="GO" id="GO:0006979">
    <property type="term" value="P:response to oxidative stress"/>
    <property type="evidence" value="ECO:0007669"/>
    <property type="project" value="InterPro"/>
</dbReference>
<evidence type="ECO:0000313" key="13">
    <source>
        <dbReference type="Proteomes" id="UP000184139"/>
    </source>
</evidence>
<comment type="catalytic activity">
    <reaction evidence="7 9">
        <text>L-methionyl-[protein] + [thioredoxin]-disulfide + H2O = L-methionyl-(R)-S-oxide-[protein] + [thioredoxin]-dithiol</text>
        <dbReference type="Rhea" id="RHEA:24164"/>
        <dbReference type="Rhea" id="RHEA-COMP:10698"/>
        <dbReference type="Rhea" id="RHEA-COMP:10700"/>
        <dbReference type="Rhea" id="RHEA-COMP:12313"/>
        <dbReference type="Rhea" id="RHEA-COMP:12314"/>
        <dbReference type="ChEBI" id="CHEBI:15377"/>
        <dbReference type="ChEBI" id="CHEBI:16044"/>
        <dbReference type="ChEBI" id="CHEBI:29950"/>
        <dbReference type="ChEBI" id="CHEBI:45764"/>
        <dbReference type="ChEBI" id="CHEBI:50058"/>
        <dbReference type="EC" id="1.8.4.12"/>
    </reaction>
</comment>
<comment type="similarity">
    <text evidence="9">Belongs to the MsrB Met sulfoxide reductase family.</text>
</comment>
<dbReference type="HAMAP" id="MF_01401">
    <property type="entry name" value="MsrA"/>
    <property type="match status" value="1"/>
</dbReference>
<comment type="catalytic activity">
    <reaction evidence="6 10">
        <text>L-methionyl-[protein] + [thioredoxin]-disulfide + H2O = L-methionyl-(S)-S-oxide-[protein] + [thioredoxin]-dithiol</text>
        <dbReference type="Rhea" id="RHEA:14217"/>
        <dbReference type="Rhea" id="RHEA-COMP:10698"/>
        <dbReference type="Rhea" id="RHEA-COMP:10700"/>
        <dbReference type="Rhea" id="RHEA-COMP:12313"/>
        <dbReference type="Rhea" id="RHEA-COMP:12315"/>
        <dbReference type="ChEBI" id="CHEBI:15377"/>
        <dbReference type="ChEBI" id="CHEBI:16044"/>
        <dbReference type="ChEBI" id="CHEBI:29950"/>
        <dbReference type="ChEBI" id="CHEBI:44120"/>
        <dbReference type="ChEBI" id="CHEBI:50058"/>
        <dbReference type="EC" id="1.8.4.11"/>
    </reaction>
</comment>
<dbReference type="InterPro" id="IPR002579">
    <property type="entry name" value="Met_Sox_Rdtase_MsrB_dom"/>
</dbReference>
<dbReference type="InterPro" id="IPR036509">
    <property type="entry name" value="Met_Sox_Rdtase_MsrA_sf"/>
</dbReference>
<evidence type="ECO:0000256" key="3">
    <source>
        <dbReference type="ARBA" id="ARBA00023002"/>
    </source>
</evidence>
<dbReference type="Gene3D" id="3.30.1060.10">
    <property type="entry name" value="Peptide methionine sulphoxide reductase MsrA"/>
    <property type="match status" value="1"/>
</dbReference>
<dbReference type="PANTHER" id="PTHR10173">
    <property type="entry name" value="METHIONINE SULFOXIDE REDUCTASE"/>
    <property type="match status" value="1"/>
</dbReference>
<protein>
    <recommendedName>
        <fullName evidence="9 10">Multifunctional fusion protein</fullName>
    </recommendedName>
    <domain>
        <recommendedName>
            <fullName evidence="10">Peptide methionine sulfoxide reductase MsrA</fullName>
            <shortName evidence="10">Protein-methionine-S-oxide reductase</shortName>
            <ecNumber evidence="10">1.8.4.11</ecNumber>
        </recommendedName>
        <alternativeName>
            <fullName evidence="10">Peptide-methionine (S)-S-oxide reductase</fullName>
            <shortName evidence="10">Peptide Met(O) reductase</shortName>
        </alternativeName>
    </domain>
    <domain>
        <recommendedName>
            <fullName evidence="9">Peptide methionine sulfoxide reductase MsrB</fullName>
            <ecNumber evidence="9">1.8.4.12</ecNumber>
        </recommendedName>
        <alternativeName>
            <fullName evidence="9">Peptide-methionine (R)-S-oxide reductase</fullName>
        </alternativeName>
    </domain>
</protein>
<reference evidence="12 13" key="1">
    <citation type="submission" date="2016-11" db="EMBL/GenBank/DDBJ databases">
        <authorList>
            <person name="Jaros S."/>
            <person name="Januszkiewicz K."/>
            <person name="Wedrychowicz H."/>
        </authorList>
    </citation>
    <scope>NUCLEOTIDE SEQUENCE [LARGE SCALE GENOMIC DNA]</scope>
    <source>
        <strain evidence="12 13">DSM 9705</strain>
    </source>
</reference>
<accession>A0A1M5X6I2</accession>
<evidence type="ECO:0000256" key="8">
    <source>
        <dbReference type="ARBA" id="ARBA00048782"/>
    </source>
</evidence>
<dbReference type="STRING" id="1121409.SAMN02745124_02784"/>
<keyword evidence="4" id="KW-0511">Multifunctional enzyme</keyword>
<sequence>MKLFGLFIFCVVLSVVGIVAVNTMAVQQPGQQPAVGQNRDLATATFAGGCFWCMEGPFERLDGVVSVTSGYSGGHTENPTYENYARGGHLEVVEVSYDPQKIGYEELLDVYWRQVDPTDAGGQFVDRGHGYTTAIFYHDERQRRLAEESRRALGSRGIFDKPIVTPIMPAKPFYAAEQYHQDYYKENPLRYKFYRSRSGRDDFLDRVWGEQKGKQDMKDKALKERLSPLQYRVTQQDGTEPPFKNDYWDNKQAGIYVDIVSGEPLFSSQDKYDSGTGWPSFTRPLVAENILEKKDRQLFTVRTEVRSKNGDSHLGHVFDDGPPPTGLRYCINSAALRFIPAARLEDEGYAPFAERFQQ</sequence>
<dbReference type="EC" id="1.8.4.11" evidence="10"/>
<dbReference type="NCBIfam" id="TIGR00401">
    <property type="entry name" value="msrA"/>
    <property type="match status" value="1"/>
</dbReference>
<evidence type="ECO:0000259" key="11">
    <source>
        <dbReference type="PROSITE" id="PS51790"/>
    </source>
</evidence>
<comment type="caution">
    <text evidence="9">Lacks conserved residue(s) required for the propagation of feature annotation.</text>
</comment>
<dbReference type="RefSeq" id="WP_073377029.1">
    <property type="nucleotide sequence ID" value="NZ_FQXS01000017.1"/>
</dbReference>
<evidence type="ECO:0000256" key="6">
    <source>
        <dbReference type="ARBA" id="ARBA00047806"/>
    </source>
</evidence>
<dbReference type="PANTHER" id="PTHR10173:SF59">
    <property type="entry name" value="PEPTIDE METHIONINE SULFOXIDE REDUCTASE MSRA_MSRB"/>
    <property type="match status" value="1"/>
</dbReference>
<dbReference type="AlphaFoldDB" id="A0A1M5X6I2"/>
<comment type="function">
    <text evidence="5 10">Has an important function as a repair enzyme for proteins that have been inactivated by oxidation. Catalyzes the reversible oxidation-reduction of methionine sulfoxide in proteins to methionine.</text>
</comment>
<evidence type="ECO:0000256" key="7">
    <source>
        <dbReference type="ARBA" id="ARBA00048488"/>
    </source>
</evidence>
<dbReference type="Pfam" id="PF01625">
    <property type="entry name" value="PMSR"/>
    <property type="match status" value="1"/>
</dbReference>
<dbReference type="Gene3D" id="2.170.150.20">
    <property type="entry name" value="Peptide methionine sulfoxide reductase"/>
    <property type="match status" value="1"/>
</dbReference>
<organism evidence="12 13">
    <name type="scientific">Desulfofustis glycolicus DSM 9705</name>
    <dbReference type="NCBI Taxonomy" id="1121409"/>
    <lineage>
        <taxon>Bacteria</taxon>
        <taxon>Pseudomonadati</taxon>
        <taxon>Thermodesulfobacteriota</taxon>
        <taxon>Desulfobulbia</taxon>
        <taxon>Desulfobulbales</taxon>
        <taxon>Desulfocapsaceae</taxon>
        <taxon>Desulfofustis</taxon>
    </lineage>
</organism>
<feature type="active site" description="Nucleophile" evidence="9">
    <location>
        <position position="330"/>
    </location>
</feature>
<dbReference type="GO" id="GO:0030091">
    <property type="term" value="P:protein repair"/>
    <property type="evidence" value="ECO:0007669"/>
    <property type="project" value="InterPro"/>
</dbReference>
<dbReference type="InterPro" id="IPR011057">
    <property type="entry name" value="Mss4-like_sf"/>
</dbReference>
<evidence type="ECO:0000313" key="12">
    <source>
        <dbReference type="EMBL" id="SHH95104.1"/>
    </source>
</evidence>
<proteinExistence type="inferred from homology"/>
<dbReference type="NCBIfam" id="TIGR00357">
    <property type="entry name" value="peptide-methionine (R)-S-oxide reductase MsrB"/>
    <property type="match status" value="1"/>
</dbReference>
<comment type="catalytic activity">
    <reaction evidence="8 10">
        <text>[thioredoxin]-disulfide + L-methionine + H2O = L-methionine (S)-S-oxide + [thioredoxin]-dithiol</text>
        <dbReference type="Rhea" id="RHEA:19993"/>
        <dbReference type="Rhea" id="RHEA-COMP:10698"/>
        <dbReference type="Rhea" id="RHEA-COMP:10700"/>
        <dbReference type="ChEBI" id="CHEBI:15377"/>
        <dbReference type="ChEBI" id="CHEBI:29950"/>
        <dbReference type="ChEBI" id="CHEBI:50058"/>
        <dbReference type="ChEBI" id="CHEBI:57844"/>
        <dbReference type="ChEBI" id="CHEBI:58772"/>
        <dbReference type="EC" id="1.8.4.11"/>
    </reaction>
</comment>
<dbReference type="Proteomes" id="UP000184139">
    <property type="component" value="Unassembled WGS sequence"/>
</dbReference>
<feature type="domain" description="MsrB" evidence="11">
    <location>
        <begin position="219"/>
        <end position="341"/>
    </location>
</feature>
<comment type="similarity">
    <text evidence="2">In the N-terminal section; belongs to the MsrA Met sulfoxide reductase family.</text>
</comment>
<dbReference type="InterPro" id="IPR028427">
    <property type="entry name" value="Met_Sox_Rdtase_MsrB"/>
</dbReference>
<keyword evidence="3 9" id="KW-0560">Oxidoreductase</keyword>
<comment type="similarity">
    <text evidence="1">In the C-terminal section; belongs to the MsrB Met sulfoxide reductase family.</text>
</comment>
<evidence type="ECO:0000256" key="5">
    <source>
        <dbReference type="ARBA" id="ARBA00024679"/>
    </source>
</evidence>
<dbReference type="SUPFAM" id="SSF55068">
    <property type="entry name" value="Peptide methionine sulfoxide reductase"/>
    <property type="match status" value="1"/>
</dbReference>
<keyword evidence="13" id="KW-1185">Reference proteome</keyword>
<dbReference type="PROSITE" id="PS51790">
    <property type="entry name" value="MSRB"/>
    <property type="match status" value="1"/>
</dbReference>
<dbReference type="GO" id="GO:0033743">
    <property type="term" value="F:peptide-methionine (R)-S-oxide reductase activity"/>
    <property type="evidence" value="ECO:0007669"/>
    <property type="project" value="UniProtKB-UniRule"/>
</dbReference>
<name>A0A1M5X6I2_9BACT</name>
<dbReference type="GO" id="GO:0005737">
    <property type="term" value="C:cytoplasm"/>
    <property type="evidence" value="ECO:0007669"/>
    <property type="project" value="TreeGrafter"/>
</dbReference>
<dbReference type="EC" id="1.8.4.12" evidence="9"/>